<evidence type="ECO:0000313" key="2">
    <source>
        <dbReference type="Proteomes" id="UP000605846"/>
    </source>
</evidence>
<comment type="caution">
    <text evidence="1">The sequence shown here is derived from an EMBL/GenBank/DDBJ whole genome shotgun (WGS) entry which is preliminary data.</text>
</comment>
<reference evidence="1" key="1">
    <citation type="submission" date="2020-01" db="EMBL/GenBank/DDBJ databases">
        <title>Genome Sequencing of Three Apophysomyces-Like Fungal Strains Confirms a Novel Fungal Genus in the Mucoromycota with divergent Burkholderia-like Endosymbiotic Bacteria.</title>
        <authorList>
            <person name="Stajich J.E."/>
            <person name="Macias A.M."/>
            <person name="Carter-House D."/>
            <person name="Lovett B."/>
            <person name="Kasson L.R."/>
            <person name="Berry K."/>
            <person name="Grigoriev I."/>
            <person name="Chang Y."/>
            <person name="Spatafora J."/>
            <person name="Kasson M.T."/>
        </authorList>
    </citation>
    <scope>NUCLEOTIDE SEQUENCE</scope>
    <source>
        <strain evidence="1">NRRL A-21654</strain>
    </source>
</reference>
<dbReference type="EMBL" id="JABAYA010000194">
    <property type="protein sequence ID" value="KAF7722465.1"/>
    <property type="molecule type" value="Genomic_DNA"/>
</dbReference>
<accession>A0A8H7ELA3</accession>
<sequence>MSSTLGGSEDGVNGKRGSQLNMWLNHLSKGPAANANKILFKLAAVRHFGQLHGEADYDNNAQRTERALVVPEDEDSDEIWGPMKLSAINRVSGVDLYNLLYKFWSIYLEDLSDIELKITIGSRLWKKNGEVMSCLQSHKTGSRLNHFAKMEIDVDINRTGRIHRKSRAYFGEILFYFQHTQQDSLQQRRVTQLLALVKVYKTELTQNGLAFFRENASTVHCVVRSEDIDCL</sequence>
<organism evidence="1 2">
    <name type="scientific">Apophysomyces ossiformis</name>
    <dbReference type="NCBI Taxonomy" id="679940"/>
    <lineage>
        <taxon>Eukaryota</taxon>
        <taxon>Fungi</taxon>
        <taxon>Fungi incertae sedis</taxon>
        <taxon>Mucoromycota</taxon>
        <taxon>Mucoromycotina</taxon>
        <taxon>Mucoromycetes</taxon>
        <taxon>Mucorales</taxon>
        <taxon>Mucorineae</taxon>
        <taxon>Mucoraceae</taxon>
        <taxon>Apophysomyces</taxon>
    </lineage>
</organism>
<dbReference type="AlphaFoldDB" id="A0A8H7ELA3"/>
<keyword evidence="2" id="KW-1185">Reference proteome</keyword>
<dbReference type="Proteomes" id="UP000605846">
    <property type="component" value="Unassembled WGS sequence"/>
</dbReference>
<dbReference type="OrthoDB" id="10544222at2759"/>
<name>A0A8H7ELA3_9FUNG</name>
<evidence type="ECO:0000313" key="1">
    <source>
        <dbReference type="EMBL" id="KAF7722465.1"/>
    </source>
</evidence>
<proteinExistence type="predicted"/>
<protein>
    <submittedName>
        <fullName evidence="1">Uncharacterized protein</fullName>
    </submittedName>
</protein>
<gene>
    <name evidence="1" type="ORF">EC973_003130</name>
</gene>